<keyword evidence="3" id="KW-0804">Transcription</keyword>
<dbReference type="Proteomes" id="UP000198546">
    <property type="component" value="Chromosome i"/>
</dbReference>
<evidence type="ECO:0000259" key="5">
    <source>
        <dbReference type="PROSITE" id="PS50977"/>
    </source>
</evidence>
<protein>
    <submittedName>
        <fullName evidence="6">DNA-binding transcriptional regulator, AcrR family</fullName>
    </submittedName>
</protein>
<evidence type="ECO:0000256" key="2">
    <source>
        <dbReference type="ARBA" id="ARBA00023125"/>
    </source>
</evidence>
<accession>A0A1G6ZBM8</accession>
<dbReference type="Pfam" id="PF00440">
    <property type="entry name" value="TetR_N"/>
    <property type="match status" value="1"/>
</dbReference>
<dbReference type="EMBL" id="LT629688">
    <property type="protein sequence ID" value="SDD99713.1"/>
    <property type="molecule type" value="Genomic_DNA"/>
</dbReference>
<dbReference type="STRING" id="675864.SAMN04489747_2238"/>
<evidence type="ECO:0000256" key="4">
    <source>
        <dbReference type="PROSITE-ProRule" id="PRU00335"/>
    </source>
</evidence>
<dbReference type="PANTHER" id="PTHR30055:SF148">
    <property type="entry name" value="TETR-FAMILY TRANSCRIPTIONAL REGULATOR"/>
    <property type="match status" value="1"/>
</dbReference>
<feature type="domain" description="HTH tetR-type" evidence="5">
    <location>
        <begin position="9"/>
        <end position="69"/>
    </location>
</feature>
<dbReference type="InterPro" id="IPR011075">
    <property type="entry name" value="TetR_C"/>
</dbReference>
<dbReference type="InterPro" id="IPR036271">
    <property type="entry name" value="Tet_transcr_reg_TetR-rel_C_sf"/>
</dbReference>
<dbReference type="Gene3D" id="1.10.357.10">
    <property type="entry name" value="Tetracycline Repressor, domain 2"/>
    <property type="match status" value="1"/>
</dbReference>
<dbReference type="PRINTS" id="PR00455">
    <property type="entry name" value="HTHTETR"/>
</dbReference>
<name>A0A1G6ZBM8_9ACTN</name>
<dbReference type="InterPro" id="IPR009057">
    <property type="entry name" value="Homeodomain-like_sf"/>
</dbReference>
<dbReference type="RefSeq" id="WP_172804027.1">
    <property type="nucleotide sequence ID" value="NZ_LT629688.1"/>
</dbReference>
<evidence type="ECO:0000256" key="3">
    <source>
        <dbReference type="ARBA" id="ARBA00023163"/>
    </source>
</evidence>
<keyword evidence="1" id="KW-0805">Transcription regulation</keyword>
<dbReference type="Pfam" id="PF16859">
    <property type="entry name" value="TetR_C_11"/>
    <property type="match status" value="1"/>
</dbReference>
<dbReference type="PANTHER" id="PTHR30055">
    <property type="entry name" value="HTH-TYPE TRANSCRIPTIONAL REGULATOR RUTR"/>
    <property type="match status" value="1"/>
</dbReference>
<evidence type="ECO:0000256" key="1">
    <source>
        <dbReference type="ARBA" id="ARBA00023015"/>
    </source>
</evidence>
<dbReference type="Gene3D" id="1.10.10.60">
    <property type="entry name" value="Homeodomain-like"/>
    <property type="match status" value="1"/>
</dbReference>
<sequence length="199" mass="21304">MLTGRPRDPRRDEAILAATRELLAERGYEGFSIEAVAERSGTAKSSVYRRWSGKRELVLAAMDAYVGRVAAPEPTASLREDLLAHCRGVAETLEGFDGRLTIGLMQAKSSDAALAAELDLRYPSTGHLAPEVLLRAVDRGELAEGADTAIVDEVASSMLLARLLRGLPFDEVFLAHVVDDVVVPALLHAHHAPGGGTAR</sequence>
<evidence type="ECO:0000313" key="7">
    <source>
        <dbReference type="Proteomes" id="UP000198546"/>
    </source>
</evidence>
<dbReference type="PROSITE" id="PS50977">
    <property type="entry name" value="HTH_TETR_2"/>
    <property type="match status" value="1"/>
</dbReference>
<dbReference type="GO" id="GO:0000976">
    <property type="term" value="F:transcription cis-regulatory region binding"/>
    <property type="evidence" value="ECO:0007669"/>
    <property type="project" value="TreeGrafter"/>
</dbReference>
<proteinExistence type="predicted"/>
<feature type="DNA-binding region" description="H-T-H motif" evidence="4">
    <location>
        <begin position="32"/>
        <end position="51"/>
    </location>
</feature>
<organism evidence="6 7">
    <name type="scientific">Auraticoccus monumenti</name>
    <dbReference type="NCBI Taxonomy" id="675864"/>
    <lineage>
        <taxon>Bacteria</taxon>
        <taxon>Bacillati</taxon>
        <taxon>Actinomycetota</taxon>
        <taxon>Actinomycetes</taxon>
        <taxon>Propionibacteriales</taxon>
        <taxon>Propionibacteriaceae</taxon>
        <taxon>Auraticoccus</taxon>
    </lineage>
</organism>
<gene>
    <name evidence="6" type="ORF">SAMN04489747_2238</name>
</gene>
<dbReference type="SUPFAM" id="SSF48498">
    <property type="entry name" value="Tetracyclin repressor-like, C-terminal domain"/>
    <property type="match status" value="1"/>
</dbReference>
<dbReference type="SUPFAM" id="SSF46689">
    <property type="entry name" value="Homeodomain-like"/>
    <property type="match status" value="1"/>
</dbReference>
<reference evidence="6 7" key="1">
    <citation type="submission" date="2016-10" db="EMBL/GenBank/DDBJ databases">
        <authorList>
            <person name="de Groot N.N."/>
        </authorList>
    </citation>
    <scope>NUCLEOTIDE SEQUENCE [LARGE SCALE GENOMIC DNA]</scope>
    <source>
        <strain evidence="6 7">MON 2.2</strain>
    </source>
</reference>
<keyword evidence="2 4" id="KW-0238">DNA-binding</keyword>
<evidence type="ECO:0000313" key="6">
    <source>
        <dbReference type="EMBL" id="SDD99713.1"/>
    </source>
</evidence>
<dbReference type="AlphaFoldDB" id="A0A1G6ZBM8"/>
<keyword evidence="7" id="KW-1185">Reference proteome</keyword>
<dbReference type="InterPro" id="IPR050109">
    <property type="entry name" value="HTH-type_TetR-like_transc_reg"/>
</dbReference>
<dbReference type="InterPro" id="IPR001647">
    <property type="entry name" value="HTH_TetR"/>
</dbReference>
<dbReference type="GO" id="GO:0003700">
    <property type="term" value="F:DNA-binding transcription factor activity"/>
    <property type="evidence" value="ECO:0007669"/>
    <property type="project" value="TreeGrafter"/>
</dbReference>